<dbReference type="GO" id="GO:0005681">
    <property type="term" value="C:spliceosomal complex"/>
    <property type="evidence" value="ECO:0007669"/>
    <property type="project" value="UniProtKB-KW"/>
</dbReference>
<feature type="domain" description="RSE1/DDB1/CPSF1 first beta-propeller" evidence="10">
    <location>
        <begin position="23"/>
        <end position="384"/>
    </location>
</feature>
<evidence type="ECO:0000259" key="9">
    <source>
        <dbReference type="Pfam" id="PF03178"/>
    </source>
</evidence>
<sequence>MSIESPLHLYNLTLQRQSNSLKSCVGNFSGKKTQEIITATSNSLIVYKPNVETGKLVNLLNVQIFAIIRSMENFKIAGSGKDYLAITSDSGNFSILELDLNNGKFNTLFNEPYHKSGIRRLSPGQDLAVDPKGRAILATAIEKNKLCYVFNRDLDNNLTISSPLEANRSKILTLTSIGLDVGYENPVFATIEIDYSNYEYIENLTEVERFLTFYELDLGLNHIVRRKTEKIHDSSNLLLQVPGGNDGPSGVLVCSKNLISYRNLIGDKVSINIPKLENSSNQDSFIVAGVVHKMKNQFFFIVQTNHGDLFKIELLEEGSITISYFDTIPLASSIIILRSGFLYCDSEYGSKFFYQFEKLGSESPFISSNDEPIEELTFERTEELDNLLLVDVLDSLNPLIDSKLVNDDAFTKIYSLSGVKDSSSLKILQYGLSINEIVESDLPGIANKVWTTKLNKNDEFDKYLVISFMDTTLVLSIGENVEEITDSGLALNEETIGIQQIGINSLVQIHSNGIRNIKNGELINEWQPPAGIKILTTSTTNRQIAIGLSNDELVYFEVDDRDRLIEYNERKELTSRIVSLSLGDIPEGRLRSPFLIVGCQDSTIRVLSTDPGSTLELLSLQALSSIPFDILTLSMNNQLFVNIGLENGVYVRTLIDEQNGQLSDTRIKYLGNKPVSLSKISISGVNVVLAFSNKTWIVHETKNSTFKINSLLINPLKFGFMFNSEDCIDGIVGVYKKNLIIFTIDDLDNDFNINSIQLKTTPKNLLKNNQDIFITQNSSSLGFIEKFDQELELNKSIQLSESETIITSTIVKFESKSTSYLLVSISKKHDNGSNEFFINTYDLELNLIHITKISDIAYAITEFQGKVLIGISNHLRLFDMGLKQLLSKANSKIDTISKIVKIETQGYRVVVGDIRESITFLVYKPKSNEFLTFTDDILPRHITSIKMLDYNTVIGGDKFGNLFILRASEESSKISDTNSTFLITKDKFLNGAPFKLMNLCNFFIEDIPTSFAKGSFTIGGKDLIIYTGLQGTVGALIPLLTKSDIKFFINLEKQMRLHKPDLLGRMNLKYRGYYQPVKNVIDGDLIELFNTLSESTKVEISNELDKTPREISKKIDEIRFTSI</sequence>
<evidence type="ECO:0000256" key="7">
    <source>
        <dbReference type="ARBA" id="ARBA00023242"/>
    </source>
</evidence>
<evidence type="ECO:0000256" key="8">
    <source>
        <dbReference type="ARBA" id="ARBA00038266"/>
    </source>
</evidence>
<evidence type="ECO:0000256" key="4">
    <source>
        <dbReference type="ARBA" id="ARBA00022664"/>
    </source>
</evidence>
<dbReference type="AlphaFoldDB" id="K0KYJ9"/>
<feature type="domain" description="RSE1/DDB1/CPSF1 second beta-propeller" evidence="11">
    <location>
        <begin position="434"/>
        <end position="744"/>
    </location>
</feature>
<gene>
    <name evidence="12" type="ORF">BN7_5746</name>
</gene>
<dbReference type="SUPFAM" id="SSF50978">
    <property type="entry name" value="WD40 repeat-like"/>
    <property type="match status" value="1"/>
</dbReference>
<dbReference type="InterPro" id="IPR015943">
    <property type="entry name" value="WD40/YVTN_repeat-like_dom_sf"/>
</dbReference>
<dbReference type="InterPro" id="IPR050358">
    <property type="entry name" value="RSE1/DDB1/CFT1"/>
</dbReference>
<dbReference type="FunFam" id="2.130.10.10:FF:000031">
    <property type="entry name" value="Splicing factor 3b subunit 3"/>
    <property type="match status" value="1"/>
</dbReference>
<dbReference type="PANTHER" id="PTHR10644">
    <property type="entry name" value="DNA REPAIR/RNA PROCESSING CPSF FAMILY"/>
    <property type="match status" value="1"/>
</dbReference>
<proteinExistence type="inferred from homology"/>
<evidence type="ECO:0000256" key="2">
    <source>
        <dbReference type="ARBA" id="ARBA00007453"/>
    </source>
</evidence>
<reference evidence="12 13" key="1">
    <citation type="journal article" date="2012" name="Eukaryot. Cell">
        <title>Draft genome sequence of Wickerhamomyces ciferrii NRRL Y-1031 F-60-10.</title>
        <authorList>
            <person name="Schneider J."/>
            <person name="Andrea H."/>
            <person name="Blom J."/>
            <person name="Jaenicke S."/>
            <person name="Ruckert C."/>
            <person name="Schorsch C."/>
            <person name="Szczepanowski R."/>
            <person name="Farwick M."/>
            <person name="Goesmann A."/>
            <person name="Puhler A."/>
            <person name="Schaffer S."/>
            <person name="Tauch A."/>
            <person name="Kohler T."/>
            <person name="Brinkrolf K."/>
        </authorList>
    </citation>
    <scope>NUCLEOTIDE SEQUENCE [LARGE SCALE GENOMIC DNA]</scope>
    <source>
        <strain evidence="13">ATCC 14091 / BCRC 22168 / CBS 111 / JCM 3599 / NBRC 0793 / NRRL Y-1031 F-60-10</strain>
    </source>
</reference>
<evidence type="ECO:0000259" key="10">
    <source>
        <dbReference type="Pfam" id="PF10433"/>
    </source>
</evidence>
<dbReference type="InterPro" id="IPR036322">
    <property type="entry name" value="WD40_repeat_dom_sf"/>
</dbReference>
<evidence type="ECO:0000256" key="5">
    <source>
        <dbReference type="ARBA" id="ARBA00022728"/>
    </source>
</evidence>
<evidence type="ECO:0000256" key="6">
    <source>
        <dbReference type="ARBA" id="ARBA00023187"/>
    </source>
</evidence>
<dbReference type="GO" id="GO:0006397">
    <property type="term" value="P:mRNA processing"/>
    <property type="evidence" value="ECO:0007669"/>
    <property type="project" value="UniProtKB-KW"/>
</dbReference>
<comment type="subcellular location">
    <subcellularLocation>
        <location evidence="1">Nucleus</location>
    </subcellularLocation>
</comment>
<comment type="similarity">
    <text evidence="8">Belongs to the RSE1 family.</text>
</comment>
<dbReference type="FunCoup" id="K0KYJ9">
    <property type="interactions" value="1345"/>
</dbReference>
<evidence type="ECO:0000313" key="12">
    <source>
        <dbReference type="EMBL" id="CCH46158.1"/>
    </source>
</evidence>
<name>K0KYJ9_WICCF</name>
<feature type="domain" description="RSE1/DDB1/CPSF1 C-terminal" evidence="9">
    <location>
        <begin position="780"/>
        <end position="1089"/>
    </location>
</feature>
<dbReference type="SUPFAM" id="SSF50998">
    <property type="entry name" value="Quinoprotein alcohol dehydrogenase-like"/>
    <property type="match status" value="1"/>
</dbReference>
<dbReference type="InterPro" id="IPR018846">
    <property type="entry name" value="Beta-prop_RSE1/DDB1/CPSF1_1st"/>
</dbReference>
<dbReference type="Pfam" id="PF23726">
    <property type="entry name" value="Beta-prop_RSE1_2nd"/>
    <property type="match status" value="1"/>
</dbReference>
<evidence type="ECO:0000313" key="13">
    <source>
        <dbReference type="Proteomes" id="UP000009328"/>
    </source>
</evidence>
<dbReference type="InParanoid" id="K0KYJ9"/>
<evidence type="ECO:0000259" key="11">
    <source>
        <dbReference type="Pfam" id="PF23726"/>
    </source>
</evidence>
<dbReference type="FunFam" id="2.130.10.10:FF:001143">
    <property type="entry name" value="Pre-mRNA-splicing factor rse-1, putative"/>
    <property type="match status" value="1"/>
</dbReference>
<keyword evidence="5" id="KW-0747">Spliceosome</keyword>
<dbReference type="Pfam" id="PF10433">
    <property type="entry name" value="Beta-prop_RSE1_1st"/>
    <property type="match status" value="1"/>
</dbReference>
<dbReference type="Proteomes" id="UP000009328">
    <property type="component" value="Unassembled WGS sequence"/>
</dbReference>
<dbReference type="HOGENOM" id="CLU_003246_0_0_1"/>
<keyword evidence="7" id="KW-0539">Nucleus</keyword>
<comment type="similarity">
    <text evidence="2">Belongs to the DDB1 family.</text>
</comment>
<dbReference type="STRING" id="1206466.K0KYJ9"/>
<comment type="caution">
    <text evidence="12">The sequence shown here is derived from an EMBL/GenBank/DDBJ whole genome shotgun (WGS) entry which is preliminary data.</text>
</comment>
<dbReference type="InterPro" id="IPR004871">
    <property type="entry name" value="RSE1/DDB1/CPSF1_C"/>
</dbReference>
<keyword evidence="4" id="KW-0507">mRNA processing</keyword>
<dbReference type="EMBL" id="CAIF01000231">
    <property type="protein sequence ID" value="CCH46158.1"/>
    <property type="molecule type" value="Genomic_DNA"/>
</dbReference>
<dbReference type="GO" id="GO:0003676">
    <property type="term" value="F:nucleic acid binding"/>
    <property type="evidence" value="ECO:0007669"/>
    <property type="project" value="InterPro"/>
</dbReference>
<dbReference type="InterPro" id="IPR011047">
    <property type="entry name" value="Quinoprotein_ADH-like_sf"/>
</dbReference>
<keyword evidence="6" id="KW-0508">mRNA splicing</keyword>
<dbReference type="Gene3D" id="2.130.10.10">
    <property type="entry name" value="YVTN repeat-like/Quinoprotein amine dehydrogenase"/>
    <property type="match status" value="3"/>
</dbReference>
<dbReference type="eggNOG" id="KOG1898">
    <property type="taxonomic scope" value="Eukaryota"/>
</dbReference>
<dbReference type="InterPro" id="IPR058543">
    <property type="entry name" value="Beta-prop_RSE1/DDB1/CPSF1_2nd"/>
</dbReference>
<evidence type="ECO:0000256" key="1">
    <source>
        <dbReference type="ARBA" id="ARBA00004123"/>
    </source>
</evidence>
<keyword evidence="13" id="KW-1185">Reference proteome</keyword>
<dbReference type="Pfam" id="PF03178">
    <property type="entry name" value="CPSF_A"/>
    <property type="match status" value="1"/>
</dbReference>
<accession>K0KYJ9</accession>
<evidence type="ECO:0000256" key="3">
    <source>
        <dbReference type="ARBA" id="ARBA00014577"/>
    </source>
</evidence>
<dbReference type="GO" id="GO:0008380">
    <property type="term" value="P:RNA splicing"/>
    <property type="evidence" value="ECO:0007669"/>
    <property type="project" value="UniProtKB-KW"/>
</dbReference>
<protein>
    <recommendedName>
        <fullName evidence="3">DNA damage-binding protein 1</fullName>
    </recommendedName>
</protein>
<organism evidence="12 13">
    <name type="scientific">Wickerhamomyces ciferrii (strain ATCC 14091 / BCRC 22168 / CBS 111 / JCM 3599 / NBRC 0793 / NRRL Y-1031 F-60-10)</name>
    <name type="common">Yeast</name>
    <name type="synonym">Pichia ciferrii</name>
    <dbReference type="NCBI Taxonomy" id="1206466"/>
    <lineage>
        <taxon>Eukaryota</taxon>
        <taxon>Fungi</taxon>
        <taxon>Dikarya</taxon>
        <taxon>Ascomycota</taxon>
        <taxon>Saccharomycotina</taxon>
        <taxon>Saccharomycetes</taxon>
        <taxon>Phaffomycetales</taxon>
        <taxon>Wickerhamomycetaceae</taxon>
        <taxon>Wickerhamomyces</taxon>
    </lineage>
</organism>